<protein>
    <submittedName>
        <fullName evidence="1">Uncharacterized protein</fullName>
    </submittedName>
</protein>
<dbReference type="AlphaFoldDB" id="A0AAV8PE49"/>
<comment type="caution">
    <text evidence="1">The sequence shown here is derived from an EMBL/GenBank/DDBJ whole genome shotgun (WGS) entry which is preliminary data.</text>
</comment>
<dbReference type="Proteomes" id="UP001222027">
    <property type="component" value="Unassembled WGS sequence"/>
</dbReference>
<name>A0AAV8PE49_ENSVE</name>
<reference evidence="1 2" key="1">
    <citation type="submission" date="2022-12" db="EMBL/GenBank/DDBJ databases">
        <title>Chromosome-scale assembly of the Ensete ventricosum genome.</title>
        <authorList>
            <person name="Dussert Y."/>
            <person name="Stocks J."/>
            <person name="Wendawek A."/>
            <person name="Woldeyes F."/>
            <person name="Nichols R.A."/>
            <person name="Borrell J.S."/>
        </authorList>
    </citation>
    <scope>NUCLEOTIDE SEQUENCE [LARGE SCALE GENOMIC DNA]</scope>
    <source>
        <strain evidence="2">cv. Maze</strain>
        <tissue evidence="1">Seeds</tissue>
    </source>
</reference>
<keyword evidence="2" id="KW-1185">Reference proteome</keyword>
<evidence type="ECO:0000313" key="2">
    <source>
        <dbReference type="Proteomes" id="UP001222027"/>
    </source>
</evidence>
<organism evidence="1 2">
    <name type="scientific">Ensete ventricosum</name>
    <name type="common">Abyssinian banana</name>
    <name type="synonym">Musa ensete</name>
    <dbReference type="NCBI Taxonomy" id="4639"/>
    <lineage>
        <taxon>Eukaryota</taxon>
        <taxon>Viridiplantae</taxon>
        <taxon>Streptophyta</taxon>
        <taxon>Embryophyta</taxon>
        <taxon>Tracheophyta</taxon>
        <taxon>Spermatophyta</taxon>
        <taxon>Magnoliopsida</taxon>
        <taxon>Liliopsida</taxon>
        <taxon>Zingiberales</taxon>
        <taxon>Musaceae</taxon>
        <taxon>Ensete</taxon>
    </lineage>
</organism>
<dbReference type="EMBL" id="JAQQAF010000006">
    <property type="protein sequence ID" value="KAJ8478711.1"/>
    <property type="molecule type" value="Genomic_DNA"/>
</dbReference>
<accession>A0AAV8PE49</accession>
<proteinExistence type="predicted"/>
<gene>
    <name evidence="1" type="ORF">OPV22_022438</name>
</gene>
<evidence type="ECO:0000313" key="1">
    <source>
        <dbReference type="EMBL" id="KAJ8478711.1"/>
    </source>
</evidence>
<sequence length="104" mass="10642">MAASPPPPSHHAMPVPFRFGRSSTRRAQNFQATMERSGNANPLVWASFTFDPSGSPPAISSACDPTGSTPSAGDAAIAILSSSTAASATVIASHFLMDPIVNSV</sequence>